<evidence type="ECO:0000256" key="5">
    <source>
        <dbReference type="ARBA" id="ARBA00022840"/>
    </source>
</evidence>
<protein>
    <recommendedName>
        <fullName evidence="7">mitogen-activated protein kinase kinase</fullName>
        <ecNumber evidence="7">2.7.12.2</ecNumber>
    </recommendedName>
</protein>
<keyword evidence="4" id="KW-0418">Kinase</keyword>
<dbReference type="InterPro" id="IPR017441">
    <property type="entry name" value="Protein_kinase_ATP_BS"/>
</dbReference>
<dbReference type="FunFam" id="3.30.200.20:FF:000265">
    <property type="entry name" value="Mitogen-activated protein kinase kinase 6"/>
    <property type="match status" value="1"/>
</dbReference>
<evidence type="ECO:0000256" key="6">
    <source>
        <dbReference type="ARBA" id="ARBA00038035"/>
    </source>
</evidence>
<keyword evidence="2" id="KW-0808">Transferase</keyword>
<dbReference type="InterPro" id="IPR011009">
    <property type="entry name" value="Kinase-like_dom_sf"/>
</dbReference>
<dbReference type="GO" id="GO:0004708">
    <property type="term" value="F:MAP kinase kinase activity"/>
    <property type="evidence" value="ECO:0007669"/>
    <property type="project" value="UniProtKB-EC"/>
</dbReference>
<dbReference type="PROSITE" id="PS50011">
    <property type="entry name" value="PROTEIN_KINASE_DOM"/>
    <property type="match status" value="1"/>
</dbReference>
<dbReference type="FunFam" id="1.10.510.10:FF:000285">
    <property type="entry name" value="Mitogen-activated protein kinase kinase 6"/>
    <property type="match status" value="1"/>
</dbReference>
<dbReference type="Proteomes" id="UP001279734">
    <property type="component" value="Unassembled WGS sequence"/>
</dbReference>
<dbReference type="PROSITE" id="PS00107">
    <property type="entry name" value="PROTEIN_KINASE_ATP"/>
    <property type="match status" value="1"/>
</dbReference>
<dbReference type="SUPFAM" id="SSF56112">
    <property type="entry name" value="Protein kinase-like (PK-like)"/>
    <property type="match status" value="1"/>
</dbReference>
<evidence type="ECO:0000256" key="7">
    <source>
        <dbReference type="ARBA" id="ARBA00038999"/>
    </source>
</evidence>
<dbReference type="EMBL" id="BSYO01000001">
    <property type="protein sequence ID" value="GMG98965.1"/>
    <property type="molecule type" value="Genomic_DNA"/>
</dbReference>
<dbReference type="PANTHER" id="PTHR48013">
    <property type="entry name" value="DUAL SPECIFICITY MITOGEN-ACTIVATED PROTEIN KINASE KINASE 5-RELATED"/>
    <property type="match status" value="1"/>
</dbReference>
<evidence type="ECO:0000256" key="8">
    <source>
        <dbReference type="PROSITE-ProRule" id="PRU10141"/>
    </source>
</evidence>
<accession>A0AAD3P3U1</accession>
<keyword evidence="5 8" id="KW-0067">ATP-binding</keyword>
<sequence>MGSLRTLRDFHLQQQRALIVQIQANGRQTRHSCRVLSNSKAKMKTTNPLKQLKLSVPSEETSIASFFTASGTFQDGDLLLNQKGLRLISEEKESRHSDAKGLDYEVSLEDLETVKVIGKGSGGVVQLVRHKRVGTLFALKVIQMNIQEEIRRQIVQELKINQSSECPHVVICYHSFYHNGAISLVLEFMDRGSLVDVIRQVKTILEPYLAVVCKQVLQGLVYLHHERHVIHRDIKPSNLLVNHKGEVKITDFGVSAMLASSMGQRDTFVGTYNYMSPERISGSTYDYSSDMWSLGMVVLECAIGRFPYMRSEDQHGGPGYFELLEAIVEQPPPVAPSDQFSPEFCSFISACIQKDPRERWSSLDLLSHPFIKKFEDKDIDLGILVGSLDSPVNFLK</sequence>
<dbReference type="AlphaFoldDB" id="A0AAD3P3U1"/>
<dbReference type="InterPro" id="IPR000719">
    <property type="entry name" value="Prot_kinase_dom"/>
</dbReference>
<evidence type="ECO:0000259" key="10">
    <source>
        <dbReference type="PROSITE" id="PS50011"/>
    </source>
</evidence>
<evidence type="ECO:0000256" key="4">
    <source>
        <dbReference type="ARBA" id="ARBA00022777"/>
    </source>
</evidence>
<name>A0AAD3P3U1_NEPGR</name>
<dbReference type="EC" id="2.7.12.2" evidence="7"/>
<dbReference type="InterPro" id="IPR008271">
    <property type="entry name" value="Ser/Thr_kinase_AS"/>
</dbReference>
<evidence type="ECO:0000313" key="11">
    <source>
        <dbReference type="EMBL" id="GMG98965.1"/>
    </source>
</evidence>
<dbReference type="GO" id="GO:0004674">
    <property type="term" value="F:protein serine/threonine kinase activity"/>
    <property type="evidence" value="ECO:0007669"/>
    <property type="project" value="UniProtKB-KW"/>
</dbReference>
<dbReference type="Gene3D" id="3.30.200.20">
    <property type="entry name" value="Phosphorylase Kinase, domain 1"/>
    <property type="match status" value="1"/>
</dbReference>
<dbReference type="Gene3D" id="1.10.510.10">
    <property type="entry name" value="Transferase(Phosphotransferase) domain 1"/>
    <property type="match status" value="1"/>
</dbReference>
<dbReference type="PROSITE" id="PS00108">
    <property type="entry name" value="PROTEIN_KINASE_ST"/>
    <property type="match status" value="1"/>
</dbReference>
<dbReference type="GO" id="GO:0005524">
    <property type="term" value="F:ATP binding"/>
    <property type="evidence" value="ECO:0007669"/>
    <property type="project" value="UniProtKB-UniRule"/>
</dbReference>
<dbReference type="Pfam" id="PF00069">
    <property type="entry name" value="Pkinase"/>
    <property type="match status" value="1"/>
</dbReference>
<keyword evidence="1 9" id="KW-0723">Serine/threonine-protein kinase</keyword>
<feature type="binding site" evidence="8">
    <location>
        <position position="140"/>
    </location>
    <ligand>
        <name>ATP</name>
        <dbReference type="ChEBI" id="CHEBI:30616"/>
    </ligand>
</feature>
<comment type="similarity">
    <text evidence="6">Belongs to the protein kinase superfamily. STE Ser/Thr protein kinase family. MAP kinase kinase subfamily.</text>
</comment>
<reference evidence="11" key="1">
    <citation type="submission" date="2023-05" db="EMBL/GenBank/DDBJ databases">
        <title>Nepenthes gracilis genome sequencing.</title>
        <authorList>
            <person name="Fukushima K."/>
        </authorList>
    </citation>
    <scope>NUCLEOTIDE SEQUENCE</scope>
    <source>
        <strain evidence="11">SING2019-196</strain>
    </source>
</reference>
<evidence type="ECO:0000256" key="2">
    <source>
        <dbReference type="ARBA" id="ARBA00022679"/>
    </source>
</evidence>
<keyword evidence="12" id="KW-1185">Reference proteome</keyword>
<dbReference type="SMART" id="SM00220">
    <property type="entry name" value="S_TKc"/>
    <property type="match status" value="1"/>
</dbReference>
<dbReference type="CDD" id="cd06623">
    <property type="entry name" value="PKc_MAPKK_plant_like"/>
    <property type="match status" value="1"/>
</dbReference>
<evidence type="ECO:0000256" key="3">
    <source>
        <dbReference type="ARBA" id="ARBA00022741"/>
    </source>
</evidence>
<feature type="domain" description="Protein kinase" evidence="10">
    <location>
        <begin position="111"/>
        <end position="371"/>
    </location>
</feature>
<evidence type="ECO:0000256" key="1">
    <source>
        <dbReference type="ARBA" id="ARBA00022527"/>
    </source>
</evidence>
<organism evidence="11 12">
    <name type="scientific">Nepenthes gracilis</name>
    <name type="common">Slender pitcher plant</name>
    <dbReference type="NCBI Taxonomy" id="150966"/>
    <lineage>
        <taxon>Eukaryota</taxon>
        <taxon>Viridiplantae</taxon>
        <taxon>Streptophyta</taxon>
        <taxon>Embryophyta</taxon>
        <taxon>Tracheophyta</taxon>
        <taxon>Spermatophyta</taxon>
        <taxon>Magnoliopsida</taxon>
        <taxon>eudicotyledons</taxon>
        <taxon>Gunneridae</taxon>
        <taxon>Pentapetalae</taxon>
        <taxon>Caryophyllales</taxon>
        <taxon>Nepenthaceae</taxon>
        <taxon>Nepenthes</taxon>
    </lineage>
</organism>
<gene>
    <name evidence="11" type="ORF">Nepgr_000805</name>
</gene>
<dbReference type="GO" id="GO:0051707">
    <property type="term" value="P:response to other organism"/>
    <property type="evidence" value="ECO:0007669"/>
    <property type="project" value="UniProtKB-ARBA"/>
</dbReference>
<evidence type="ECO:0000256" key="9">
    <source>
        <dbReference type="RuleBase" id="RU000304"/>
    </source>
</evidence>
<evidence type="ECO:0000313" key="12">
    <source>
        <dbReference type="Proteomes" id="UP001279734"/>
    </source>
</evidence>
<keyword evidence="3 8" id="KW-0547">Nucleotide-binding</keyword>
<dbReference type="PANTHER" id="PTHR48013:SF32">
    <property type="entry name" value="MITOGEN-ACTIVATED PROTEIN KINASE KINASE 2-LIKE"/>
    <property type="match status" value="1"/>
</dbReference>
<comment type="caution">
    <text evidence="11">The sequence shown here is derived from an EMBL/GenBank/DDBJ whole genome shotgun (WGS) entry which is preliminary data.</text>
</comment>
<proteinExistence type="inferred from homology"/>